<feature type="transmembrane region" description="Helical" evidence="8">
    <location>
        <begin position="209"/>
        <end position="226"/>
    </location>
</feature>
<dbReference type="STRING" id="716816.BST96_08190"/>
<dbReference type="GO" id="GO:0016780">
    <property type="term" value="F:phosphotransferase activity, for other substituted phosphate groups"/>
    <property type="evidence" value="ECO:0007669"/>
    <property type="project" value="InterPro"/>
</dbReference>
<evidence type="ECO:0000256" key="5">
    <source>
        <dbReference type="ARBA" id="ARBA00022989"/>
    </source>
</evidence>
<dbReference type="GO" id="GO:0071555">
    <property type="term" value="P:cell wall organization"/>
    <property type="evidence" value="ECO:0007669"/>
    <property type="project" value="TreeGrafter"/>
</dbReference>
<feature type="transmembrane region" description="Helical" evidence="8">
    <location>
        <begin position="232"/>
        <end position="255"/>
    </location>
</feature>
<keyword evidence="5 8" id="KW-1133">Transmembrane helix</keyword>
<proteinExistence type="predicted"/>
<dbReference type="PANTHER" id="PTHR22926:SF3">
    <property type="entry name" value="UNDECAPRENYL-PHOSPHATE ALPHA-N-ACETYLGLUCOSAMINYL 1-PHOSPHATE TRANSFERASE"/>
    <property type="match status" value="1"/>
</dbReference>
<feature type="transmembrane region" description="Helical" evidence="8">
    <location>
        <begin position="156"/>
        <end position="174"/>
    </location>
</feature>
<organism evidence="9 10">
    <name type="scientific">Oceanicoccus sagamiensis</name>
    <dbReference type="NCBI Taxonomy" id="716816"/>
    <lineage>
        <taxon>Bacteria</taxon>
        <taxon>Pseudomonadati</taxon>
        <taxon>Pseudomonadota</taxon>
        <taxon>Gammaproteobacteria</taxon>
        <taxon>Cellvibrionales</taxon>
        <taxon>Spongiibacteraceae</taxon>
        <taxon>Oceanicoccus</taxon>
    </lineage>
</organism>
<feature type="transmembrane region" description="Helical" evidence="8">
    <location>
        <begin position="416"/>
        <end position="433"/>
    </location>
</feature>
<name>A0A1X9NJD5_9GAMM</name>
<evidence type="ECO:0000313" key="9">
    <source>
        <dbReference type="EMBL" id="ARN74103.1"/>
    </source>
</evidence>
<protein>
    <recommendedName>
        <fullName evidence="11">Undecaprenyl-phosphate alpha-N-acetylglucosaminyl 1-phosphate transferase</fullName>
    </recommendedName>
</protein>
<feature type="transmembrane region" description="Helical" evidence="8">
    <location>
        <begin position="99"/>
        <end position="123"/>
    </location>
</feature>
<evidence type="ECO:0000256" key="2">
    <source>
        <dbReference type="ARBA" id="ARBA00022475"/>
    </source>
</evidence>
<dbReference type="CDD" id="cd06853">
    <property type="entry name" value="GT_WecA_like"/>
    <property type="match status" value="1"/>
</dbReference>
<comment type="subcellular location">
    <subcellularLocation>
        <location evidence="1">Cell membrane</location>
        <topology evidence="1">Multi-pass membrane protein</topology>
    </subcellularLocation>
</comment>
<feature type="transmembrane region" description="Helical" evidence="8">
    <location>
        <begin position="498"/>
        <end position="516"/>
    </location>
</feature>
<evidence type="ECO:0000256" key="3">
    <source>
        <dbReference type="ARBA" id="ARBA00022679"/>
    </source>
</evidence>
<dbReference type="InterPro" id="IPR000715">
    <property type="entry name" value="Glycosyl_transferase_4"/>
</dbReference>
<keyword evidence="7" id="KW-0479">Metal-binding</keyword>
<feature type="transmembrane region" description="Helical" evidence="8">
    <location>
        <begin position="180"/>
        <end position="197"/>
    </location>
</feature>
<reference evidence="9 10" key="1">
    <citation type="submission" date="2016-11" db="EMBL/GenBank/DDBJ databases">
        <title>Trade-off between light-utilization and light-protection in marine flavobacteria.</title>
        <authorList>
            <person name="Kumagai Y."/>
        </authorList>
    </citation>
    <scope>NUCLEOTIDE SEQUENCE [LARGE SCALE GENOMIC DNA]</scope>
    <source>
        <strain evidence="9 10">NBRC 107125</strain>
    </source>
</reference>
<keyword evidence="10" id="KW-1185">Reference proteome</keyword>
<feature type="transmembrane region" description="Helical" evidence="8">
    <location>
        <begin position="392"/>
        <end position="409"/>
    </location>
</feature>
<dbReference type="EMBL" id="CP019343">
    <property type="protein sequence ID" value="ARN74103.1"/>
    <property type="molecule type" value="Genomic_DNA"/>
</dbReference>
<dbReference type="OrthoDB" id="9783652at2"/>
<dbReference type="KEGG" id="osg:BST96_08190"/>
<keyword evidence="3" id="KW-0808">Transferase</keyword>
<gene>
    <name evidence="9" type="ORF">BST96_08190</name>
</gene>
<sequence>MQLIYSFTVALFLTIALIPLLIRFASQMQLLDSPDDDRKVHDKAIPRSGGLAIVLGVFLPLLFLLPIENEFKGLVWGAATIVIFGYLDDRFELSYQWKFLGQIIAVVAVMLGGINIDIIPLMGYESAPLWLSLPLTFLFLLGATNAVNLSDGLDGLAAGTSLLSLALITVFALLQDNQSIALVSLTLIGGLIGFLRYNTFPARIFMGDTGSQFLGYMVACLAVLVSQGERCAISSALPLLILGLPILDTFTVMTIRIKEKRSPFSPDKNHLHHQLMSLGLKHFEAVGVIYLIQVVLLISAYIFRFESDLFLLAFYSLYSALIIGYLYMGYKKKAREGAAGAVERPQDARDRRNQILRKMDWVYYHSATVIEWFISAILLVSATVVNSVRSDFAIASLALVAGLAALFLAARKHSAFVARVCCYSASVFVVYLYTTSSISEELRMVVDSAFIVLVAFLMLAIRMTRKEEFRLDTQDLLVLLLVIIVPQLPFESLDNNEVGLISLHLAALMYGCEFILGREKTNFRVLTLVSITSLLLVGLPAILT</sequence>
<keyword evidence="6 8" id="KW-0472">Membrane</keyword>
<feature type="transmembrane region" description="Helical" evidence="8">
    <location>
        <begin position="283"/>
        <end position="303"/>
    </location>
</feature>
<dbReference type="GO" id="GO:0009103">
    <property type="term" value="P:lipopolysaccharide biosynthetic process"/>
    <property type="evidence" value="ECO:0007669"/>
    <property type="project" value="TreeGrafter"/>
</dbReference>
<dbReference type="PANTHER" id="PTHR22926">
    <property type="entry name" value="PHOSPHO-N-ACETYLMURAMOYL-PENTAPEPTIDE-TRANSFERASE"/>
    <property type="match status" value="1"/>
</dbReference>
<feature type="transmembrane region" description="Helical" evidence="8">
    <location>
        <begin position="476"/>
        <end position="492"/>
    </location>
</feature>
<dbReference type="GO" id="GO:0044038">
    <property type="term" value="P:cell wall macromolecule biosynthetic process"/>
    <property type="evidence" value="ECO:0007669"/>
    <property type="project" value="TreeGrafter"/>
</dbReference>
<evidence type="ECO:0000256" key="7">
    <source>
        <dbReference type="PIRSR" id="PIRSR600715-1"/>
    </source>
</evidence>
<keyword evidence="7" id="KW-0460">Magnesium</keyword>
<feature type="transmembrane region" description="Helical" evidence="8">
    <location>
        <begin position="6"/>
        <end position="25"/>
    </location>
</feature>
<dbReference type="PROSITE" id="PS01348">
    <property type="entry name" value="MRAY_2"/>
    <property type="match status" value="1"/>
</dbReference>
<feature type="binding site" evidence="7">
    <location>
        <position position="148"/>
    </location>
    <ligand>
        <name>Mg(2+)</name>
        <dbReference type="ChEBI" id="CHEBI:18420"/>
    </ligand>
</feature>
<dbReference type="Proteomes" id="UP000193450">
    <property type="component" value="Chromosome"/>
</dbReference>
<feature type="transmembrane region" description="Helical" evidence="8">
    <location>
        <begin position="445"/>
        <end position="464"/>
    </location>
</feature>
<dbReference type="GO" id="GO:0005886">
    <property type="term" value="C:plasma membrane"/>
    <property type="evidence" value="ECO:0007669"/>
    <property type="project" value="UniProtKB-SubCell"/>
</dbReference>
<dbReference type="GO" id="GO:0046872">
    <property type="term" value="F:metal ion binding"/>
    <property type="evidence" value="ECO:0007669"/>
    <property type="project" value="UniProtKB-KW"/>
</dbReference>
<evidence type="ECO:0008006" key="11">
    <source>
        <dbReference type="Google" id="ProtNLM"/>
    </source>
</evidence>
<evidence type="ECO:0000256" key="1">
    <source>
        <dbReference type="ARBA" id="ARBA00004651"/>
    </source>
</evidence>
<feature type="transmembrane region" description="Helical" evidence="8">
    <location>
        <begin position="45"/>
        <end position="65"/>
    </location>
</feature>
<comment type="cofactor">
    <cofactor evidence="7">
        <name>Mg(2+)</name>
        <dbReference type="ChEBI" id="CHEBI:18420"/>
    </cofactor>
</comment>
<dbReference type="InterPro" id="IPR018480">
    <property type="entry name" value="PNAcMuramoyl-5peptid_Trfase_CS"/>
</dbReference>
<keyword evidence="2" id="KW-1003">Cell membrane</keyword>
<feature type="binding site" evidence="7">
    <location>
        <position position="208"/>
    </location>
    <ligand>
        <name>Mg(2+)</name>
        <dbReference type="ChEBI" id="CHEBI:18420"/>
    </ligand>
</feature>
<evidence type="ECO:0000313" key="10">
    <source>
        <dbReference type="Proteomes" id="UP000193450"/>
    </source>
</evidence>
<feature type="transmembrane region" description="Helical" evidence="8">
    <location>
        <begin position="309"/>
        <end position="328"/>
    </location>
</feature>
<evidence type="ECO:0000256" key="6">
    <source>
        <dbReference type="ARBA" id="ARBA00023136"/>
    </source>
</evidence>
<dbReference type="Pfam" id="PF00953">
    <property type="entry name" value="Glycos_transf_4"/>
    <property type="match status" value="1"/>
</dbReference>
<keyword evidence="4 8" id="KW-0812">Transmembrane</keyword>
<accession>A0A1X9NJD5</accession>
<evidence type="ECO:0000256" key="4">
    <source>
        <dbReference type="ARBA" id="ARBA00022692"/>
    </source>
</evidence>
<feature type="transmembrane region" description="Helical" evidence="8">
    <location>
        <begin position="523"/>
        <end position="543"/>
    </location>
</feature>
<feature type="transmembrane region" description="Helical" evidence="8">
    <location>
        <begin position="361"/>
        <end position="380"/>
    </location>
</feature>
<feature type="transmembrane region" description="Helical" evidence="8">
    <location>
        <begin position="129"/>
        <end position="149"/>
    </location>
</feature>
<evidence type="ECO:0000256" key="8">
    <source>
        <dbReference type="SAM" id="Phobius"/>
    </source>
</evidence>
<dbReference type="AlphaFoldDB" id="A0A1X9NJD5"/>